<evidence type="ECO:0000256" key="3">
    <source>
        <dbReference type="ARBA" id="ARBA00022837"/>
    </source>
</evidence>
<evidence type="ECO:0000256" key="7">
    <source>
        <dbReference type="ARBA" id="ARBA00049908"/>
    </source>
</evidence>
<dbReference type="Proteomes" id="UP000271974">
    <property type="component" value="Unassembled WGS sequence"/>
</dbReference>
<dbReference type="InterPro" id="IPR013130">
    <property type="entry name" value="Fe3_Rdtase_TM_dom"/>
</dbReference>
<dbReference type="OrthoDB" id="167398at2759"/>
<feature type="transmembrane region" description="Helical" evidence="8">
    <location>
        <begin position="316"/>
        <end position="339"/>
    </location>
</feature>
<evidence type="ECO:0000313" key="11">
    <source>
        <dbReference type="EMBL" id="RUS74261.1"/>
    </source>
</evidence>
<feature type="non-terminal residue" evidence="11">
    <location>
        <position position="1"/>
    </location>
</feature>
<dbReference type="Pfam" id="PF01794">
    <property type="entry name" value="Ferric_reduct"/>
    <property type="match status" value="1"/>
</dbReference>
<dbReference type="Gene3D" id="3.40.50.80">
    <property type="entry name" value="Nucleotide-binding domain of ferredoxin-NADP reductase (FNR) module"/>
    <property type="match status" value="1"/>
</dbReference>
<dbReference type="SUPFAM" id="SSF52343">
    <property type="entry name" value="Ferredoxin reductase-like, C-terminal NADP-linked domain"/>
    <property type="match status" value="1"/>
</dbReference>
<dbReference type="InterPro" id="IPR018247">
    <property type="entry name" value="EF_Hand_1_Ca_BS"/>
</dbReference>
<reference evidence="11 12" key="1">
    <citation type="submission" date="2019-01" db="EMBL/GenBank/DDBJ databases">
        <title>A draft genome assembly of the solar-powered sea slug Elysia chlorotica.</title>
        <authorList>
            <person name="Cai H."/>
            <person name="Li Q."/>
            <person name="Fang X."/>
            <person name="Li J."/>
            <person name="Curtis N.E."/>
            <person name="Altenburger A."/>
            <person name="Shibata T."/>
            <person name="Feng M."/>
            <person name="Maeda T."/>
            <person name="Schwartz J.A."/>
            <person name="Shigenobu S."/>
            <person name="Lundholm N."/>
            <person name="Nishiyama T."/>
            <person name="Yang H."/>
            <person name="Hasebe M."/>
            <person name="Li S."/>
            <person name="Pierce S.K."/>
            <person name="Wang J."/>
        </authorList>
    </citation>
    <scope>NUCLEOTIDE SEQUENCE [LARGE SCALE GENOMIC DNA]</scope>
    <source>
        <strain evidence="11">EC2010</strain>
        <tissue evidence="11">Whole organism of an adult</tissue>
    </source>
</reference>
<feature type="transmembrane region" description="Helical" evidence="8">
    <location>
        <begin position="351"/>
        <end position="370"/>
    </location>
</feature>
<dbReference type="InterPro" id="IPR002048">
    <property type="entry name" value="EF_hand_dom"/>
</dbReference>
<dbReference type="GO" id="GO:0042554">
    <property type="term" value="P:superoxide anion generation"/>
    <property type="evidence" value="ECO:0007669"/>
    <property type="project" value="TreeGrafter"/>
</dbReference>
<dbReference type="Pfam" id="PF08022">
    <property type="entry name" value="FAD_binding_8"/>
    <property type="match status" value="1"/>
</dbReference>
<accession>A0A3S0ZGF6</accession>
<protein>
    <recommendedName>
        <fullName evidence="13">NADPH oxidase 5</fullName>
    </recommendedName>
</protein>
<feature type="domain" description="FAD-binding FR-type" evidence="10">
    <location>
        <begin position="394"/>
        <end position="540"/>
    </location>
</feature>
<feature type="transmembrane region" description="Helical" evidence="8">
    <location>
        <begin position="195"/>
        <end position="216"/>
    </location>
</feature>
<comment type="caution">
    <text evidence="11">The sequence shown here is derived from an EMBL/GenBank/DDBJ whole genome shotgun (WGS) entry which is preliminary data.</text>
</comment>
<evidence type="ECO:0000256" key="5">
    <source>
        <dbReference type="ARBA" id="ARBA00023002"/>
    </source>
</evidence>
<sequence length="597" mass="68150">LTKIDLDETLIKIREHFLQFVDKNNRISEDGFKAALGRKAKSFFVDRFFWYLDSDHNGFIDMSELTNGARVLLSGTTTEKVNFVFTLFDMKNRGDIPRQEMREVLTSCVKECKMKLKKEEIDILTDALYDFGDSDNDGVITREDMARLLRKYPHALDSLTYNVSIWLQPTSKRDWSPPCARYFSTRYLANNAKRITFVVGFWLVNAALFCLNAYIHSNDIEWVIFARGCAMIVNFTSVLVVLLPLRNWVTYLRTTFFYRISPLDHTVSLHKMVGMTLFVFSLLHTGGQVGNAVYISDNSNLTVPEIIFTTRADIGWIYGLAPVTGVALLVILVVMVVAARPCVRRTGHFQIFYWTHKLYFAYFLLCLIHAENFWKWMVAPALVFCVDKMVTYIRRSGGTKITSFYLLPSEVTQLNILKPAGFTYRPGDYVHIKIPAIAKYEYHPFTISSAPEKGDHFSVHIRSVGNWTQGLREYLLTHFVEPEESKSMRSLRRGRHSSMWEGARTSLARKKIASIRGRTLKKNTDLTVFVDGPYGSPCRNIFEAEHAILIGSGIGATPFSSILQSVTHRFKAGEVSCPNCNMTWCPAPRGLATLRKV</sequence>
<evidence type="ECO:0000256" key="4">
    <source>
        <dbReference type="ARBA" id="ARBA00022989"/>
    </source>
</evidence>
<dbReference type="PROSITE" id="PS51384">
    <property type="entry name" value="FAD_FR"/>
    <property type="match status" value="1"/>
</dbReference>
<keyword evidence="12" id="KW-1185">Reference proteome</keyword>
<keyword evidence="4 8" id="KW-1133">Transmembrane helix</keyword>
<name>A0A3S0ZGF6_ELYCH</name>
<dbReference type="InterPro" id="IPR013112">
    <property type="entry name" value="FAD-bd_8"/>
</dbReference>
<evidence type="ECO:0008006" key="13">
    <source>
        <dbReference type="Google" id="ProtNLM"/>
    </source>
</evidence>
<evidence type="ECO:0000256" key="6">
    <source>
        <dbReference type="ARBA" id="ARBA00023136"/>
    </source>
</evidence>
<evidence type="ECO:0000256" key="2">
    <source>
        <dbReference type="ARBA" id="ARBA00022692"/>
    </source>
</evidence>
<dbReference type="AlphaFoldDB" id="A0A3S0ZGF6"/>
<feature type="non-terminal residue" evidence="11">
    <location>
        <position position="597"/>
    </location>
</feature>
<organism evidence="11 12">
    <name type="scientific">Elysia chlorotica</name>
    <name type="common">Eastern emerald elysia</name>
    <name type="synonym">Sea slug</name>
    <dbReference type="NCBI Taxonomy" id="188477"/>
    <lineage>
        <taxon>Eukaryota</taxon>
        <taxon>Metazoa</taxon>
        <taxon>Spiralia</taxon>
        <taxon>Lophotrochozoa</taxon>
        <taxon>Mollusca</taxon>
        <taxon>Gastropoda</taxon>
        <taxon>Heterobranchia</taxon>
        <taxon>Euthyneura</taxon>
        <taxon>Panpulmonata</taxon>
        <taxon>Sacoglossa</taxon>
        <taxon>Placobranchoidea</taxon>
        <taxon>Plakobranchidae</taxon>
        <taxon>Elysia</taxon>
    </lineage>
</organism>
<dbReference type="InterPro" id="IPR039261">
    <property type="entry name" value="FNR_nucleotide-bd"/>
</dbReference>
<dbReference type="PRINTS" id="PR00466">
    <property type="entry name" value="GP91PHOX"/>
</dbReference>
<comment type="catalytic activity">
    <reaction evidence="7">
        <text>NADPH + 2 O2 = 2 superoxide + NADP(+) + H(+)</text>
        <dbReference type="Rhea" id="RHEA:63180"/>
        <dbReference type="ChEBI" id="CHEBI:15378"/>
        <dbReference type="ChEBI" id="CHEBI:15379"/>
        <dbReference type="ChEBI" id="CHEBI:18421"/>
        <dbReference type="ChEBI" id="CHEBI:57783"/>
        <dbReference type="ChEBI" id="CHEBI:58349"/>
    </reaction>
</comment>
<dbReference type="PROSITE" id="PS50222">
    <property type="entry name" value="EF_HAND_2"/>
    <property type="match status" value="1"/>
</dbReference>
<dbReference type="PROSITE" id="PS00018">
    <property type="entry name" value="EF_HAND_1"/>
    <property type="match status" value="2"/>
</dbReference>
<feature type="transmembrane region" description="Helical" evidence="8">
    <location>
        <begin position="222"/>
        <end position="243"/>
    </location>
</feature>
<gene>
    <name evidence="11" type="ORF">EGW08_017980</name>
</gene>
<dbReference type="CDD" id="cd00051">
    <property type="entry name" value="EFh"/>
    <property type="match status" value="1"/>
</dbReference>
<dbReference type="GO" id="GO:0006952">
    <property type="term" value="P:defense response"/>
    <property type="evidence" value="ECO:0007669"/>
    <property type="project" value="TreeGrafter"/>
</dbReference>
<evidence type="ECO:0000259" key="10">
    <source>
        <dbReference type="PROSITE" id="PS51384"/>
    </source>
</evidence>
<dbReference type="CDD" id="cd06186">
    <property type="entry name" value="NOX_Duox_like_FAD_NADP"/>
    <property type="match status" value="1"/>
</dbReference>
<dbReference type="InterPro" id="IPR017938">
    <property type="entry name" value="Riboflavin_synthase-like_b-brl"/>
</dbReference>
<evidence type="ECO:0000313" key="12">
    <source>
        <dbReference type="Proteomes" id="UP000271974"/>
    </source>
</evidence>
<dbReference type="GO" id="GO:0016175">
    <property type="term" value="F:superoxide-generating NAD(P)H oxidase activity"/>
    <property type="evidence" value="ECO:0007669"/>
    <property type="project" value="TreeGrafter"/>
</dbReference>
<dbReference type="SFLD" id="SFLDG01169">
    <property type="entry name" value="NADPH_oxidase_subgroup_(NOX)"/>
    <property type="match status" value="1"/>
</dbReference>
<dbReference type="GO" id="GO:0043020">
    <property type="term" value="C:NADPH oxidase complex"/>
    <property type="evidence" value="ECO:0007669"/>
    <property type="project" value="TreeGrafter"/>
</dbReference>
<keyword evidence="6 8" id="KW-0472">Membrane</keyword>
<comment type="subcellular location">
    <subcellularLocation>
        <location evidence="1">Membrane</location>
        <topology evidence="1">Multi-pass membrane protein</topology>
    </subcellularLocation>
</comment>
<evidence type="ECO:0000256" key="8">
    <source>
        <dbReference type="SAM" id="Phobius"/>
    </source>
</evidence>
<keyword evidence="3" id="KW-0106">Calcium</keyword>
<keyword evidence="5" id="KW-0560">Oxidoreductase</keyword>
<evidence type="ECO:0000256" key="1">
    <source>
        <dbReference type="ARBA" id="ARBA00004141"/>
    </source>
</evidence>
<evidence type="ECO:0000259" key="9">
    <source>
        <dbReference type="PROSITE" id="PS50222"/>
    </source>
</evidence>
<dbReference type="InterPro" id="IPR000778">
    <property type="entry name" value="Cyt_b245_heavy_chain"/>
</dbReference>
<keyword evidence="2 8" id="KW-0812">Transmembrane</keyword>
<dbReference type="InterPro" id="IPR017927">
    <property type="entry name" value="FAD-bd_FR_type"/>
</dbReference>
<dbReference type="PANTHER" id="PTHR11972">
    <property type="entry name" value="NADPH OXIDASE"/>
    <property type="match status" value="1"/>
</dbReference>
<proteinExistence type="predicted"/>
<feature type="domain" description="EF-hand" evidence="9">
    <location>
        <begin position="76"/>
        <end position="111"/>
    </location>
</feature>
<dbReference type="STRING" id="188477.A0A3S0ZGF6"/>
<dbReference type="InterPro" id="IPR050369">
    <property type="entry name" value="RBOH/FRE"/>
</dbReference>
<feature type="transmembrane region" description="Helical" evidence="8">
    <location>
        <begin position="277"/>
        <end position="296"/>
    </location>
</feature>
<dbReference type="SUPFAM" id="SSF63380">
    <property type="entry name" value="Riboflavin synthase domain-like"/>
    <property type="match status" value="1"/>
</dbReference>
<dbReference type="Gene3D" id="1.10.238.10">
    <property type="entry name" value="EF-hand"/>
    <property type="match status" value="1"/>
</dbReference>
<dbReference type="GO" id="GO:0005509">
    <property type="term" value="F:calcium ion binding"/>
    <property type="evidence" value="ECO:0007669"/>
    <property type="project" value="InterPro"/>
</dbReference>
<dbReference type="EMBL" id="RQTK01000850">
    <property type="protein sequence ID" value="RUS74261.1"/>
    <property type="molecule type" value="Genomic_DNA"/>
</dbReference>
<dbReference type="PANTHER" id="PTHR11972:SF58">
    <property type="entry name" value="NADPH OXIDASE 5"/>
    <property type="match status" value="1"/>
</dbReference>
<dbReference type="Gene3D" id="2.40.30.10">
    <property type="entry name" value="Translation factors"/>
    <property type="match status" value="1"/>
</dbReference>
<dbReference type="SUPFAM" id="SSF47473">
    <property type="entry name" value="EF-hand"/>
    <property type="match status" value="1"/>
</dbReference>
<dbReference type="InterPro" id="IPR011992">
    <property type="entry name" value="EF-hand-dom_pair"/>
</dbReference>